<dbReference type="InterPro" id="IPR027417">
    <property type="entry name" value="P-loop_NTPase"/>
</dbReference>
<evidence type="ECO:0000256" key="1">
    <source>
        <dbReference type="ARBA" id="ARBA00023134"/>
    </source>
</evidence>
<dbReference type="SUPFAM" id="SSF52540">
    <property type="entry name" value="P-loop containing nucleoside triphosphate hydrolases"/>
    <property type="match status" value="1"/>
</dbReference>
<dbReference type="AlphaFoldDB" id="A0A075H108"/>
<evidence type="ECO:0000313" key="5">
    <source>
        <dbReference type="EMBL" id="AIF09901.1"/>
    </source>
</evidence>
<accession>A0A075H108</accession>
<proteinExistence type="predicted"/>
<sequence length="387" mass="43147">MEITPHQPRGCQKCSLPDAIQIMTNAFKRDGQAGRVGGSRVAVVVWKRLPTVLTSDELLDKAFSRATKAKDQVEDPNRMYRTRKQMIRMIQSAGDVLDATLKGWVMKWPSLDKQSEFDRALIDASVGCDDYRHHLSTIQWAADQSMNVARQNVRKLQRMVNIEMMHATRREAYGRISSIVDQVGRSLDWLNNARDTLRELPSIDSSEPCIVVAGSPNVGKSALIAVLSSGDPEIAAYPFTTKQLHVGHFTSRRRRYQMVDTPGLLDRPMEERNQIEMQAIVALEHIGSLVLYLMDPAEHGGTSMESQENLLKEVAGLLPQTPLLVVDGKADLLKIDTGENPVSGHICVSATEGYGIELLRQEMVDRIGADVVEDPLSLPEGWHRDDS</sequence>
<protein>
    <submittedName>
        <fullName evidence="5">GTPase, putative (NOG1)</fullName>
    </submittedName>
</protein>
<dbReference type="Pfam" id="PF17835">
    <property type="entry name" value="NOG1_N"/>
    <property type="match status" value="1"/>
</dbReference>
<feature type="domain" description="NOG1 N-terminal helical" evidence="4">
    <location>
        <begin position="47"/>
        <end position="204"/>
    </location>
</feature>
<dbReference type="InterPro" id="IPR041623">
    <property type="entry name" value="NOG1_N"/>
</dbReference>
<dbReference type="Pfam" id="PF06858">
    <property type="entry name" value="NOG1"/>
    <property type="match status" value="1"/>
</dbReference>
<dbReference type="Gene3D" id="1.20.120.1190">
    <property type="match status" value="1"/>
</dbReference>
<keyword evidence="1" id="KW-0342">GTP-binding</keyword>
<dbReference type="InterPro" id="IPR006073">
    <property type="entry name" value="GTP-bd"/>
</dbReference>
<keyword evidence="1" id="KW-0547">Nucleotide-binding</keyword>
<dbReference type="InterPro" id="IPR010674">
    <property type="entry name" value="NOG1_Rossman_fold_dom"/>
</dbReference>
<dbReference type="CDD" id="cd01897">
    <property type="entry name" value="NOG"/>
    <property type="match status" value="1"/>
</dbReference>
<evidence type="ECO:0000259" key="4">
    <source>
        <dbReference type="Pfam" id="PF17835"/>
    </source>
</evidence>
<dbReference type="EMBL" id="KF900876">
    <property type="protein sequence ID" value="AIF09901.1"/>
    <property type="molecule type" value="Genomic_DNA"/>
</dbReference>
<reference evidence="5" key="1">
    <citation type="journal article" date="2014" name="Genome Biol. Evol.">
        <title>Pangenome evidence for extensive interdomain horizontal transfer affecting lineage core and shell genes in uncultured planktonic thaumarchaeota and euryarchaeota.</title>
        <authorList>
            <person name="Deschamps P."/>
            <person name="Zivanovic Y."/>
            <person name="Moreira D."/>
            <person name="Rodriguez-Valera F."/>
            <person name="Lopez-Garcia P."/>
        </authorList>
    </citation>
    <scope>NUCLEOTIDE SEQUENCE</scope>
</reference>
<evidence type="ECO:0000259" key="2">
    <source>
        <dbReference type="Pfam" id="PF02421"/>
    </source>
</evidence>
<name>A0A075H108_9EURY</name>
<organism evidence="5">
    <name type="scientific">uncultured marine group II/III euryarchaeote KM3_41_F08</name>
    <dbReference type="NCBI Taxonomy" id="1456446"/>
    <lineage>
        <taxon>Archaea</taxon>
        <taxon>Methanobacteriati</taxon>
        <taxon>Methanobacteriota</taxon>
        <taxon>environmental samples</taxon>
    </lineage>
</organism>
<dbReference type="GO" id="GO:0005525">
    <property type="term" value="F:GTP binding"/>
    <property type="evidence" value="ECO:0007669"/>
    <property type="project" value="UniProtKB-KW"/>
</dbReference>
<dbReference type="PANTHER" id="PTHR45759">
    <property type="entry name" value="NUCLEOLAR GTP-BINDING PROTEIN 1"/>
    <property type="match status" value="1"/>
</dbReference>
<feature type="domain" description="FeoB-type G" evidence="2">
    <location>
        <begin position="210"/>
        <end position="266"/>
    </location>
</feature>
<evidence type="ECO:0000259" key="3">
    <source>
        <dbReference type="Pfam" id="PF06858"/>
    </source>
</evidence>
<dbReference type="PRINTS" id="PR00326">
    <property type="entry name" value="GTP1OBG"/>
</dbReference>
<dbReference type="InterPro" id="IPR030389">
    <property type="entry name" value="G_FEOB_dom"/>
</dbReference>
<dbReference type="Gene3D" id="3.40.50.300">
    <property type="entry name" value="P-loop containing nucleotide triphosphate hydrolases"/>
    <property type="match status" value="1"/>
</dbReference>
<gene>
    <name evidence="5" type="primary">NOG1</name>
</gene>
<dbReference type="Pfam" id="PF02421">
    <property type="entry name" value="FeoB_N"/>
    <property type="match status" value="1"/>
</dbReference>
<feature type="domain" description="Nucleolar GTP-binding protein 1 Rossman-fold" evidence="3">
    <location>
        <begin position="274"/>
        <end position="331"/>
    </location>
</feature>